<keyword evidence="1" id="KW-0472">Membrane</keyword>
<evidence type="ECO:0000313" key="2">
    <source>
        <dbReference type="EMBL" id="OPZ92791.1"/>
    </source>
</evidence>
<reference evidence="2 3" key="1">
    <citation type="submission" date="2017-02" db="EMBL/GenBank/DDBJ databases">
        <title>Delving into the versatile metabolic prowess of the omnipresent phylum Bacteroidetes.</title>
        <authorList>
            <person name="Nobu M.K."/>
            <person name="Mei R."/>
            <person name="Narihiro T."/>
            <person name="Kuroda K."/>
            <person name="Liu W.-T."/>
        </authorList>
    </citation>
    <scope>NUCLEOTIDE SEQUENCE [LARGE SCALE GENOMIC DNA]</scope>
    <source>
        <strain evidence="2">ADurb.Bin417</strain>
    </source>
</reference>
<organism evidence="2 3">
    <name type="scientific">candidate division TA06 bacterium ADurb.Bin417</name>
    <dbReference type="NCBI Taxonomy" id="1852828"/>
    <lineage>
        <taxon>Bacteria</taxon>
        <taxon>Bacteria division TA06</taxon>
    </lineage>
</organism>
<proteinExistence type="predicted"/>
<comment type="caution">
    <text evidence="2">The sequence shown here is derived from an EMBL/GenBank/DDBJ whole genome shotgun (WGS) entry which is preliminary data.</text>
</comment>
<dbReference type="InterPro" id="IPR019206">
    <property type="entry name" value="DUF2085_TM"/>
</dbReference>
<dbReference type="EMBL" id="MWAK01000068">
    <property type="protein sequence ID" value="OPZ92791.1"/>
    <property type="molecule type" value="Genomic_DNA"/>
</dbReference>
<dbReference type="Pfam" id="PF09858">
    <property type="entry name" value="DUF2085"/>
    <property type="match status" value="1"/>
</dbReference>
<keyword evidence="1" id="KW-1133">Transmembrane helix</keyword>
<name>A0A1V5MJ01_UNCT6</name>
<dbReference type="AlphaFoldDB" id="A0A1V5MJ01"/>
<feature type="transmembrane region" description="Helical" evidence="1">
    <location>
        <begin position="92"/>
        <end position="112"/>
    </location>
</feature>
<feature type="transmembrane region" description="Helical" evidence="1">
    <location>
        <begin position="132"/>
        <end position="150"/>
    </location>
</feature>
<evidence type="ECO:0000313" key="3">
    <source>
        <dbReference type="Proteomes" id="UP000485484"/>
    </source>
</evidence>
<protein>
    <recommendedName>
        <fullName evidence="4">DUF2085 domain-containing protein</fullName>
    </recommendedName>
</protein>
<feature type="transmembrane region" description="Helical" evidence="1">
    <location>
        <begin position="156"/>
        <end position="176"/>
    </location>
</feature>
<feature type="transmembrane region" description="Helical" evidence="1">
    <location>
        <begin position="20"/>
        <end position="45"/>
    </location>
</feature>
<evidence type="ECO:0000256" key="1">
    <source>
        <dbReference type="SAM" id="Phobius"/>
    </source>
</evidence>
<feature type="transmembrane region" description="Helical" evidence="1">
    <location>
        <begin position="66"/>
        <end position="86"/>
    </location>
</feature>
<sequence>MARINNLLALVCHQRPDRTLSIAGALLPLCSRCTGIYAGFLLSIAWQWFSGGRRRTLLPPRPALEISAALGILGGLEVFLPGWGIMADGNPARLAAGLLTGTALALFLLPVFNRFFYQTGPRKERPPRPTSYAFPFLGAALLFRLGSWNHPAAGRLLAVFSILGLILIYLLINLLLASMLPETGPAGSKRRAGRRLLAALLFLGLEILFLRFNPLRLLAG</sequence>
<dbReference type="Proteomes" id="UP000485484">
    <property type="component" value="Unassembled WGS sequence"/>
</dbReference>
<gene>
    <name evidence="2" type="ORF">BWY73_00630</name>
</gene>
<evidence type="ECO:0008006" key="4">
    <source>
        <dbReference type="Google" id="ProtNLM"/>
    </source>
</evidence>
<keyword evidence="1" id="KW-0812">Transmembrane</keyword>
<feature type="transmembrane region" description="Helical" evidence="1">
    <location>
        <begin position="196"/>
        <end position="212"/>
    </location>
</feature>
<accession>A0A1V5MJ01</accession>